<evidence type="ECO:0000313" key="1">
    <source>
        <dbReference type="EMBL" id="MBX45541.1"/>
    </source>
</evidence>
<dbReference type="EMBL" id="GGEC01065057">
    <property type="protein sequence ID" value="MBX45541.1"/>
    <property type="molecule type" value="Transcribed_RNA"/>
</dbReference>
<protein>
    <submittedName>
        <fullName evidence="1">Uncharacterized protein</fullName>
    </submittedName>
</protein>
<reference evidence="1" key="1">
    <citation type="submission" date="2018-02" db="EMBL/GenBank/DDBJ databases">
        <title>Rhizophora mucronata_Transcriptome.</title>
        <authorList>
            <person name="Meera S.P."/>
            <person name="Sreeshan A."/>
            <person name="Augustine A."/>
        </authorList>
    </citation>
    <scope>NUCLEOTIDE SEQUENCE</scope>
    <source>
        <tissue evidence="1">Leaf</tissue>
    </source>
</reference>
<sequence length="12" mass="1446">MLLCHHCQYPSN</sequence>
<organism evidence="1">
    <name type="scientific">Rhizophora mucronata</name>
    <name type="common">Asiatic mangrove</name>
    <dbReference type="NCBI Taxonomy" id="61149"/>
    <lineage>
        <taxon>Eukaryota</taxon>
        <taxon>Viridiplantae</taxon>
        <taxon>Streptophyta</taxon>
        <taxon>Embryophyta</taxon>
        <taxon>Tracheophyta</taxon>
        <taxon>Spermatophyta</taxon>
        <taxon>Magnoliopsida</taxon>
        <taxon>eudicotyledons</taxon>
        <taxon>Gunneridae</taxon>
        <taxon>Pentapetalae</taxon>
        <taxon>rosids</taxon>
        <taxon>fabids</taxon>
        <taxon>Malpighiales</taxon>
        <taxon>Rhizophoraceae</taxon>
        <taxon>Rhizophora</taxon>
    </lineage>
</organism>
<name>A0A2P2NT31_RHIMU</name>
<proteinExistence type="predicted"/>
<accession>A0A2P2NT31</accession>